<reference evidence="1 2" key="1">
    <citation type="submission" date="2014-07" db="EMBL/GenBank/DDBJ databases">
        <title>Methanogenic archaea and the global carbon cycle.</title>
        <authorList>
            <person name="Henriksen J.R."/>
            <person name="Luke J."/>
            <person name="Reinhart S."/>
            <person name="Benedict M.N."/>
            <person name="Youngblut N.D."/>
            <person name="Metcalf M.E."/>
            <person name="Whitaker R.J."/>
            <person name="Metcalf W.W."/>
        </authorList>
    </citation>
    <scope>NUCLEOTIDE SEQUENCE [LARGE SCALE GENOMIC DNA]</scope>
    <source>
        <strain evidence="1 2">Wiesmoor</strain>
    </source>
</reference>
<proteinExistence type="predicted"/>
<dbReference type="Proteomes" id="UP000033038">
    <property type="component" value="Chromosome"/>
</dbReference>
<evidence type="ECO:0000313" key="1">
    <source>
        <dbReference type="EMBL" id="AKB51249.1"/>
    </source>
</evidence>
<accession>A0A0E3QMM5</accession>
<sequence length="486" mass="54479">METLGASVRNIPHQKKGARNMSKSTALKAASQFFSLLFCLILLPAAFAQPEELNGTVIYENGTYERNIVPGLEEIYGNYTVHDIKPDYYSVDLMPGEYETFNVSFRNEGNENLDIAPKVAAPSNDYYDVVNESWITILPENVTLSPGVEQNFTIEVSVPEDAESGEYEAQVAFTNDTYPEKYDTPVYIQEPAEGYDDYLYTEGYDDYLYTEGYDDYLYTEGYSDPMYVNAMQLWVSVPVRPKLELQTSYVSDTVEPGKEYIYVIKIKNVAGKDVTIDPKLMKYEIYDYSFDEPSFSDDTIEISAPSTIKAGEIANMTIRVPVPEDASGSYDAYIEMNADGNENDGSVPQISLSFTVDKQPTRPYVRTFNTTTADPITIEVSAETFDQDESVRISPEKEEPSFEINLTCNSSPVNLTLVKAAESGTVYSQGYIFPIWATENSSSYQSDSGKYTETYRTAGAIGTWELTILSKNINSFDYLITVGESE</sequence>
<dbReference type="KEGG" id="mbw:MSBRW_1996"/>
<protein>
    <submittedName>
        <fullName evidence="1">Uncharacterized protein</fullName>
    </submittedName>
</protein>
<evidence type="ECO:0000313" key="2">
    <source>
        <dbReference type="Proteomes" id="UP000033038"/>
    </source>
</evidence>
<dbReference type="InterPro" id="IPR013783">
    <property type="entry name" value="Ig-like_fold"/>
</dbReference>
<organism evidence="1 2">
    <name type="scientific">Methanosarcina barkeri str. Wiesmoor</name>
    <dbReference type="NCBI Taxonomy" id="1434109"/>
    <lineage>
        <taxon>Archaea</taxon>
        <taxon>Methanobacteriati</taxon>
        <taxon>Methanobacteriota</taxon>
        <taxon>Stenosarchaea group</taxon>
        <taxon>Methanomicrobia</taxon>
        <taxon>Methanosarcinales</taxon>
        <taxon>Methanosarcinaceae</taxon>
        <taxon>Methanosarcina</taxon>
    </lineage>
</organism>
<name>A0A0E3QMM5_METBA</name>
<gene>
    <name evidence="1" type="ORF">MSBRW_1996</name>
</gene>
<dbReference type="PATRIC" id="fig|1434109.4.peg.2560"/>
<dbReference type="EMBL" id="CP009526">
    <property type="protein sequence ID" value="AKB51249.1"/>
    <property type="molecule type" value="Genomic_DNA"/>
</dbReference>
<dbReference type="Gene3D" id="2.60.40.10">
    <property type="entry name" value="Immunoglobulins"/>
    <property type="match status" value="1"/>
</dbReference>
<dbReference type="AlphaFoldDB" id="A0A0E3QMM5"/>
<dbReference type="HOGENOM" id="CLU_038781_0_0_2"/>